<dbReference type="SUPFAM" id="SSF57845">
    <property type="entry name" value="B-box zinc-binding domain"/>
    <property type="match status" value="2"/>
</dbReference>
<dbReference type="Gene3D" id="2.60.120.920">
    <property type="match status" value="2"/>
</dbReference>
<evidence type="ECO:0000256" key="2">
    <source>
        <dbReference type="ARBA" id="ARBA00022723"/>
    </source>
</evidence>
<dbReference type="Gene3D" id="4.10.830.40">
    <property type="match status" value="1"/>
</dbReference>
<dbReference type="InterPro" id="IPR051051">
    <property type="entry name" value="E3_ubiq-ligase_TRIM/RNF"/>
</dbReference>
<dbReference type="PROSITE" id="PS00518">
    <property type="entry name" value="ZF_RING_1"/>
    <property type="match status" value="2"/>
</dbReference>
<keyword evidence="2" id="KW-0479">Metal-binding</keyword>
<feature type="domain" description="B box-type" evidence="9">
    <location>
        <begin position="146"/>
        <end position="186"/>
    </location>
</feature>
<evidence type="ECO:0000256" key="6">
    <source>
        <dbReference type="PROSITE-ProRule" id="PRU00024"/>
    </source>
</evidence>
<dbReference type="GO" id="GO:0045087">
    <property type="term" value="P:innate immune response"/>
    <property type="evidence" value="ECO:0007669"/>
    <property type="project" value="UniProtKB-KW"/>
</dbReference>
<dbReference type="Gene3D" id="3.30.40.10">
    <property type="entry name" value="Zinc/RING finger domain, C3HC4 (zinc finger)"/>
    <property type="match status" value="2"/>
</dbReference>
<accession>A0A315VP37</accession>
<evidence type="ECO:0000256" key="7">
    <source>
        <dbReference type="SAM" id="Coils"/>
    </source>
</evidence>
<reference evidence="11 12" key="1">
    <citation type="journal article" date="2018" name="G3 (Bethesda)">
        <title>A High-Quality Reference Genome for the Invasive Mosquitofish Gambusia affinis Using a Chicago Library.</title>
        <authorList>
            <person name="Hoffberg S.L."/>
            <person name="Troendle N.J."/>
            <person name="Glenn T.C."/>
            <person name="Mahmud O."/>
            <person name="Louha S."/>
            <person name="Chalopin D."/>
            <person name="Bennetzen J.L."/>
            <person name="Mauricio R."/>
        </authorList>
    </citation>
    <scope>NUCLEOTIDE SEQUENCE [LARGE SCALE GENOMIC DNA]</scope>
    <source>
        <strain evidence="11">NE01/NJP1002.9</strain>
        <tissue evidence="11">Muscle</tissue>
    </source>
</reference>
<keyword evidence="1" id="KW-0399">Innate immunity</keyword>
<dbReference type="InterPro" id="IPR043136">
    <property type="entry name" value="B30.2/SPRY_sf"/>
</dbReference>
<evidence type="ECO:0008006" key="13">
    <source>
        <dbReference type="Google" id="ProtNLM"/>
    </source>
</evidence>
<dbReference type="InterPro" id="IPR013083">
    <property type="entry name" value="Znf_RING/FYVE/PHD"/>
</dbReference>
<feature type="domain" description="B30.2/SPRY" evidence="10">
    <location>
        <begin position="856"/>
        <end position="1045"/>
    </location>
</feature>
<dbReference type="PANTHER" id="PTHR25465">
    <property type="entry name" value="B-BOX DOMAIN CONTAINING"/>
    <property type="match status" value="1"/>
</dbReference>
<feature type="domain" description="B box-type" evidence="9">
    <location>
        <begin position="653"/>
        <end position="692"/>
    </location>
</feature>
<feature type="domain" description="RING-type" evidence="8">
    <location>
        <begin position="13"/>
        <end position="56"/>
    </location>
</feature>
<evidence type="ECO:0000256" key="1">
    <source>
        <dbReference type="ARBA" id="ARBA00022588"/>
    </source>
</evidence>
<dbReference type="PROSITE" id="PS50188">
    <property type="entry name" value="B302_SPRY"/>
    <property type="match status" value="2"/>
</dbReference>
<dbReference type="Proteomes" id="UP000250572">
    <property type="component" value="Unassembled WGS sequence"/>
</dbReference>
<dbReference type="PRINTS" id="PR01407">
    <property type="entry name" value="BUTYPHLNCDUF"/>
</dbReference>
<dbReference type="Pfam" id="PF00643">
    <property type="entry name" value="zf-B_box"/>
    <property type="match status" value="2"/>
</dbReference>
<dbReference type="InterPro" id="IPR003879">
    <property type="entry name" value="Butyrophylin_SPRY"/>
</dbReference>
<proteinExistence type="predicted"/>
<dbReference type="SUPFAM" id="SSF57850">
    <property type="entry name" value="RING/U-box"/>
    <property type="match status" value="2"/>
</dbReference>
<dbReference type="Pfam" id="PF25600">
    <property type="entry name" value="TRIM_CC"/>
    <property type="match status" value="2"/>
</dbReference>
<organism evidence="11 12">
    <name type="scientific">Gambusia affinis</name>
    <name type="common">Western mosquitofish</name>
    <name type="synonym">Heterandria affinis</name>
    <dbReference type="NCBI Taxonomy" id="33528"/>
    <lineage>
        <taxon>Eukaryota</taxon>
        <taxon>Metazoa</taxon>
        <taxon>Chordata</taxon>
        <taxon>Craniata</taxon>
        <taxon>Vertebrata</taxon>
        <taxon>Euteleostomi</taxon>
        <taxon>Actinopterygii</taxon>
        <taxon>Neopterygii</taxon>
        <taxon>Teleostei</taxon>
        <taxon>Neoteleostei</taxon>
        <taxon>Acanthomorphata</taxon>
        <taxon>Ovalentaria</taxon>
        <taxon>Atherinomorphae</taxon>
        <taxon>Cyprinodontiformes</taxon>
        <taxon>Poeciliidae</taxon>
        <taxon>Poeciliinae</taxon>
        <taxon>Gambusia</taxon>
    </lineage>
</organism>
<dbReference type="InterPro" id="IPR003877">
    <property type="entry name" value="SPRY_dom"/>
</dbReference>
<dbReference type="InterPro" id="IPR000315">
    <property type="entry name" value="Znf_B-box"/>
</dbReference>
<evidence type="ECO:0000313" key="11">
    <source>
        <dbReference type="EMBL" id="PWA24827.1"/>
    </source>
</evidence>
<dbReference type="PANTHER" id="PTHR25465:SF5">
    <property type="entry name" value="E3 UBIQUITIN_ISG15 LIGASE TRIM25-RELATED"/>
    <property type="match status" value="1"/>
</dbReference>
<feature type="domain" description="RING-type" evidence="8">
    <location>
        <begin position="532"/>
        <end position="561"/>
    </location>
</feature>
<dbReference type="SMART" id="SM00449">
    <property type="entry name" value="SPRY"/>
    <property type="match status" value="2"/>
</dbReference>
<evidence type="ECO:0000313" key="12">
    <source>
        <dbReference type="Proteomes" id="UP000250572"/>
    </source>
</evidence>
<dbReference type="GO" id="GO:0005737">
    <property type="term" value="C:cytoplasm"/>
    <property type="evidence" value="ECO:0007669"/>
    <property type="project" value="UniProtKB-ARBA"/>
</dbReference>
<dbReference type="EMBL" id="NHOQ01001396">
    <property type="protein sequence ID" value="PWA24827.1"/>
    <property type="molecule type" value="Genomic_DNA"/>
</dbReference>
<dbReference type="Pfam" id="PF00622">
    <property type="entry name" value="SPRY"/>
    <property type="match status" value="1"/>
</dbReference>
<dbReference type="InterPro" id="IPR006574">
    <property type="entry name" value="PRY"/>
</dbReference>
<dbReference type="Pfam" id="PF13765">
    <property type="entry name" value="PRY"/>
    <property type="match status" value="2"/>
</dbReference>
<dbReference type="InterPro" id="IPR001841">
    <property type="entry name" value="Znf_RING"/>
</dbReference>
<evidence type="ECO:0000259" key="8">
    <source>
        <dbReference type="PROSITE" id="PS50089"/>
    </source>
</evidence>
<dbReference type="InterPro" id="IPR017907">
    <property type="entry name" value="Znf_RING_CS"/>
</dbReference>
<keyword evidence="4" id="KW-0862">Zinc</keyword>
<dbReference type="InterPro" id="IPR058030">
    <property type="entry name" value="TRIM8/14/16/25/29/45/65_CC"/>
</dbReference>
<dbReference type="SMART" id="SM00336">
    <property type="entry name" value="BBOX"/>
    <property type="match status" value="3"/>
</dbReference>
<dbReference type="SUPFAM" id="SSF49899">
    <property type="entry name" value="Concanavalin A-like lectins/glucanases"/>
    <property type="match status" value="2"/>
</dbReference>
<feature type="non-terminal residue" evidence="11">
    <location>
        <position position="1045"/>
    </location>
</feature>
<dbReference type="Pfam" id="PF15227">
    <property type="entry name" value="zf-C3HC4_4"/>
    <property type="match status" value="2"/>
</dbReference>
<dbReference type="GO" id="GO:0008270">
    <property type="term" value="F:zinc ion binding"/>
    <property type="evidence" value="ECO:0007669"/>
    <property type="project" value="UniProtKB-KW"/>
</dbReference>
<feature type="domain" description="B30.2/SPRY" evidence="10">
    <location>
        <begin position="341"/>
        <end position="535"/>
    </location>
</feature>
<comment type="caution">
    <text evidence="11">The sequence shown here is derived from an EMBL/GenBank/DDBJ whole genome shotgun (WGS) entry which is preliminary data.</text>
</comment>
<feature type="coiled-coil region" evidence="7">
    <location>
        <begin position="266"/>
        <end position="293"/>
    </location>
</feature>
<dbReference type="PROSITE" id="PS50119">
    <property type="entry name" value="ZF_BBOX"/>
    <property type="match status" value="2"/>
</dbReference>
<keyword evidence="5" id="KW-0391">Immunity</keyword>
<evidence type="ECO:0000259" key="9">
    <source>
        <dbReference type="PROSITE" id="PS50119"/>
    </source>
</evidence>
<dbReference type="Gene3D" id="3.30.160.60">
    <property type="entry name" value="Classic Zinc Finger"/>
    <property type="match status" value="2"/>
</dbReference>
<evidence type="ECO:0000256" key="3">
    <source>
        <dbReference type="ARBA" id="ARBA00022771"/>
    </source>
</evidence>
<dbReference type="CDD" id="cd19769">
    <property type="entry name" value="Bbox2_TRIM16-like"/>
    <property type="match status" value="2"/>
</dbReference>
<evidence type="ECO:0000259" key="10">
    <source>
        <dbReference type="PROSITE" id="PS50188"/>
    </source>
</evidence>
<name>A0A315VP37_GAMAF</name>
<dbReference type="SMART" id="SM00184">
    <property type="entry name" value="RING"/>
    <property type="match status" value="2"/>
</dbReference>
<dbReference type="AlphaFoldDB" id="A0A315VP37"/>
<keyword evidence="3 6" id="KW-0863">Zinc-finger</keyword>
<gene>
    <name evidence="11" type="ORF">CCH79_00010065</name>
</gene>
<dbReference type="STRING" id="33528.ENSGAFP00000032439"/>
<dbReference type="InterPro" id="IPR001870">
    <property type="entry name" value="B30.2/SPRY"/>
</dbReference>
<keyword evidence="12" id="KW-1185">Reference proteome</keyword>
<keyword evidence="7" id="KW-0175">Coiled coil</keyword>
<protein>
    <recommendedName>
        <fullName evidence="13">RING-type E3 ubiquitin transferase</fullName>
    </recommendedName>
</protein>
<dbReference type="InterPro" id="IPR013320">
    <property type="entry name" value="ConA-like_dom_sf"/>
</dbReference>
<dbReference type="SMART" id="SM00589">
    <property type="entry name" value="PRY"/>
    <property type="match status" value="2"/>
</dbReference>
<evidence type="ECO:0000256" key="4">
    <source>
        <dbReference type="ARBA" id="ARBA00022833"/>
    </source>
</evidence>
<evidence type="ECO:0000256" key="5">
    <source>
        <dbReference type="ARBA" id="ARBA00022859"/>
    </source>
</evidence>
<sequence>MAAKSEAPYSLCCSVCLEVLKKPVTLPCGHSYCMDCVSNYWDLEGQKGVCSCPQCRHTFNSRPVLNKNTVLVDLIEKMAEPERTTPLCEKQAKPNEVECDFCTVTKLKAVKTCLVCLASYCATHVQPHYESAAFQRHKLVEVSGSIQEKICSKHDKLLEVYCRSDDECICLLCVMDEHKDHDTVSAAAARKEKQKLFGEKKQRNQQRIGEKLKQVRQLGQKAKALKLSRDAALDQNEKIYAEIVLMADKRRSDVKELIKHQENAAFGQTETLISQLEKEIRDLRGRDEEMRKLSSTEDNIYFLQRCKPIFNGAEPKMSLNFNLQKGLAFDCVTKAISELKDKMETLSTAIKEISDTNSCSLSLDPNTAFENLLLSEENTKVTWTKKAQEYPYHTERFTKYDQVLCSEGLSGVCYWEVEWKGPKVEVAVCYKGPNMKESCFGYNDQSWSVSLANSGCAFWHDETKIKIPNPCSSRMGLYLNHRAGTLSFYSVSCSEQLVLLHKVQTTFSQPLYPGFMVSKGASLLDDPVTTACGHSFCKKCINTFWDTGRNLDGKYTCPQCRTTFSPKPALQRNTVLANLLEEHKKKPSQSAAGDENDVALPVDVPCDSCSKSKQKAEMYCLMCLASFCETHLQPHFQLPVLKKHKLIQASTRIKGSFCSRHDRLLEIYCRTDAQLICPLCVVQHKNHDIVEVTAEVKAKQEKLERTRKKIADTVWVSQCKIGQLEDAAKSIRDAAWESSDNFEQQCAEHLRLYAHFLEKKCLEMRGKVEEVEKAGVDWTNGHKARLEHEVHKLEEMDRNLWRLAQTDDPIQFLKDIQAVGGLPVFSGSHEELVPLNEFVSAKTNQLKSMCDKRNCCVFPESFISNQHQEKTYWPNPTLDPNTVHACLYMVNTKRELSWGITGQAHPDHPDRFSHFYQSLCQDDLQENHYWEVEWDGGVIEVAVSYKGIRRKGQSKDSCFGHNKLSWKIICSPSGCTFWHNSLHKGLIPPAQSHRVGVHLEYNEGKLSFYSVSRCGKLTLLHRVQTTFSEPLYPGFSVDLGASLTI</sequence>
<dbReference type="CDD" id="cd16040">
    <property type="entry name" value="SPRY_PRY_SNTX"/>
    <property type="match status" value="1"/>
</dbReference>
<dbReference type="PROSITE" id="PS50089">
    <property type="entry name" value="ZF_RING_2"/>
    <property type="match status" value="2"/>
</dbReference>